<dbReference type="Pfam" id="PF05977">
    <property type="entry name" value="MFS_3"/>
    <property type="match status" value="1"/>
</dbReference>
<feature type="transmembrane region" description="Helical" evidence="7">
    <location>
        <begin position="54"/>
        <end position="78"/>
    </location>
</feature>
<sequence length="428" mass="46441">MANTDANPKQPLLPALRSRNYRLFFAGQSISLIGSWMTHIATIWLVYYLTNSPVMLGIVGFCSQIPSFFLGPFGGVFVDRFSRYRTLIGTQIFSMIQSLTLALLALNGTIQVWHIIGLSFFQGLINSVDSPARQAFAPELVERREDLANAIAINSTMINAAQLIGPAVGGLLIASIGAAYCFLIDGLSYIAVITALLLMNIQPRQIALTIGNPWQKVAEGFVYAFSFPSIRAILLLSALVSFMGLQYMILLTIFAEDILKGSAETLGFLMVASGVGASTGGIYLATRRSILGIGRLIALAPAILGIALIAFSYSRFLPLSLLIMPFVGLGTFMQVAASNTFLQTIVEDDKRGRLMSLYTMSFLGILPLGHLLGGFLANHIGAPNTLAIDGIVCILGSILFYRKLPVLKQTIREVYEQKNIVLIQSTSR</sequence>
<dbReference type="PANTHER" id="PTHR23513:SF11">
    <property type="entry name" value="STAPHYLOFERRIN A TRANSPORTER"/>
    <property type="match status" value="1"/>
</dbReference>
<dbReference type="InterPro" id="IPR036259">
    <property type="entry name" value="MFS_trans_sf"/>
</dbReference>
<proteinExistence type="predicted"/>
<feature type="transmembrane region" description="Helical" evidence="7">
    <location>
        <begin position="293"/>
        <end position="313"/>
    </location>
</feature>
<dbReference type="SUPFAM" id="SSF103473">
    <property type="entry name" value="MFS general substrate transporter"/>
    <property type="match status" value="1"/>
</dbReference>
<feature type="transmembrane region" description="Helical" evidence="7">
    <location>
        <begin position="171"/>
        <end position="198"/>
    </location>
</feature>
<reference evidence="9 10" key="1">
    <citation type="submission" date="2016-04" db="EMBL/GenBank/DDBJ databases">
        <title>Draft Genome Assembly of the Bloom-forming Cyanobacterium Nodularia spumigena Strain CENA596 in Shrimp Production Ponds.</title>
        <authorList>
            <person name="Popin R.V."/>
            <person name="Rigonato J."/>
            <person name="Abreu V.A."/>
            <person name="Andreote A.P."/>
            <person name="Silveira S.B."/>
            <person name="Odebrecht C."/>
            <person name="Fiore M.F."/>
        </authorList>
    </citation>
    <scope>NUCLEOTIDE SEQUENCE [LARGE SCALE GENOMIC DNA]</scope>
    <source>
        <strain evidence="9 10">CENA596</strain>
    </source>
</reference>
<feature type="transmembrane region" description="Helical" evidence="7">
    <location>
        <begin position="354"/>
        <end position="376"/>
    </location>
</feature>
<feature type="domain" description="Major facilitator superfamily (MFS) profile" evidence="8">
    <location>
        <begin position="15"/>
        <end position="408"/>
    </location>
</feature>
<organism evidence="9 10">
    <name type="scientific">Nodularia spumigena CENA596</name>
    <dbReference type="NCBI Taxonomy" id="1819295"/>
    <lineage>
        <taxon>Bacteria</taxon>
        <taxon>Bacillati</taxon>
        <taxon>Cyanobacteriota</taxon>
        <taxon>Cyanophyceae</taxon>
        <taxon>Nostocales</taxon>
        <taxon>Nodulariaceae</taxon>
        <taxon>Nodularia</taxon>
    </lineage>
</organism>
<dbReference type="GO" id="GO:0005886">
    <property type="term" value="C:plasma membrane"/>
    <property type="evidence" value="ECO:0007669"/>
    <property type="project" value="UniProtKB-SubCell"/>
</dbReference>
<dbReference type="CDD" id="cd06173">
    <property type="entry name" value="MFS_MefA_like"/>
    <property type="match status" value="1"/>
</dbReference>
<evidence type="ECO:0000256" key="5">
    <source>
        <dbReference type="ARBA" id="ARBA00022989"/>
    </source>
</evidence>
<evidence type="ECO:0000256" key="1">
    <source>
        <dbReference type="ARBA" id="ARBA00004651"/>
    </source>
</evidence>
<keyword evidence="5 7" id="KW-1133">Transmembrane helix</keyword>
<keyword evidence="3" id="KW-1003">Cell membrane</keyword>
<feature type="transmembrane region" description="Helical" evidence="7">
    <location>
        <begin position="21"/>
        <end position="48"/>
    </location>
</feature>
<dbReference type="OrthoDB" id="9775268at2"/>
<name>A0A161UUC6_NODSP</name>
<comment type="caution">
    <text evidence="9">The sequence shown here is derived from an EMBL/GenBank/DDBJ whole genome shotgun (WGS) entry which is preliminary data.</text>
</comment>
<evidence type="ECO:0000256" key="3">
    <source>
        <dbReference type="ARBA" id="ARBA00022475"/>
    </source>
</evidence>
<dbReference type="InterPro" id="IPR010290">
    <property type="entry name" value="TM_effector"/>
</dbReference>
<dbReference type="PROSITE" id="PS50850">
    <property type="entry name" value="MFS"/>
    <property type="match status" value="1"/>
</dbReference>
<accession>A0A161UUC6</accession>
<comment type="subcellular location">
    <subcellularLocation>
        <location evidence="1">Cell membrane</location>
        <topology evidence="1">Multi-pass membrane protein</topology>
    </subcellularLocation>
</comment>
<keyword evidence="6 7" id="KW-0472">Membrane</keyword>
<dbReference type="EMBL" id="LWAJ01000161">
    <property type="protein sequence ID" value="KZL49543.1"/>
    <property type="molecule type" value="Genomic_DNA"/>
</dbReference>
<dbReference type="Gene3D" id="1.20.1250.20">
    <property type="entry name" value="MFS general substrate transporter like domains"/>
    <property type="match status" value="1"/>
</dbReference>
<feature type="transmembrane region" description="Helical" evidence="7">
    <location>
        <begin position="233"/>
        <end position="254"/>
    </location>
</feature>
<dbReference type="GO" id="GO:0022857">
    <property type="term" value="F:transmembrane transporter activity"/>
    <property type="evidence" value="ECO:0007669"/>
    <property type="project" value="InterPro"/>
</dbReference>
<dbReference type="PANTHER" id="PTHR23513">
    <property type="entry name" value="INTEGRAL MEMBRANE EFFLUX PROTEIN-RELATED"/>
    <property type="match status" value="1"/>
</dbReference>
<dbReference type="AlphaFoldDB" id="A0A161UUC6"/>
<gene>
    <name evidence="9" type="ORF">A2T98_12260</name>
</gene>
<evidence type="ECO:0000256" key="4">
    <source>
        <dbReference type="ARBA" id="ARBA00022692"/>
    </source>
</evidence>
<keyword evidence="2" id="KW-0813">Transport</keyword>
<evidence type="ECO:0000313" key="10">
    <source>
        <dbReference type="Proteomes" id="UP000076555"/>
    </source>
</evidence>
<keyword evidence="4 7" id="KW-0812">Transmembrane</keyword>
<evidence type="ECO:0000313" key="9">
    <source>
        <dbReference type="EMBL" id="KZL49543.1"/>
    </source>
</evidence>
<dbReference type="InterPro" id="IPR020846">
    <property type="entry name" value="MFS_dom"/>
</dbReference>
<evidence type="ECO:0000259" key="8">
    <source>
        <dbReference type="PROSITE" id="PS50850"/>
    </source>
</evidence>
<feature type="transmembrane region" description="Helical" evidence="7">
    <location>
        <begin position="382"/>
        <end position="401"/>
    </location>
</feature>
<evidence type="ECO:0000256" key="2">
    <source>
        <dbReference type="ARBA" id="ARBA00022448"/>
    </source>
</evidence>
<feature type="transmembrane region" description="Helical" evidence="7">
    <location>
        <begin position="319"/>
        <end position="342"/>
    </location>
</feature>
<evidence type="ECO:0000256" key="6">
    <source>
        <dbReference type="ARBA" id="ARBA00023136"/>
    </source>
</evidence>
<feature type="transmembrane region" description="Helical" evidence="7">
    <location>
        <begin position="266"/>
        <end position="286"/>
    </location>
</feature>
<feature type="transmembrane region" description="Helical" evidence="7">
    <location>
        <begin position="99"/>
        <end position="121"/>
    </location>
</feature>
<dbReference type="Proteomes" id="UP000076555">
    <property type="component" value="Unassembled WGS sequence"/>
</dbReference>
<dbReference type="RefSeq" id="WP_063873009.1">
    <property type="nucleotide sequence ID" value="NZ_CAWMRI010000161.1"/>
</dbReference>
<protein>
    <submittedName>
        <fullName evidence="9">MFS transporter</fullName>
    </submittedName>
</protein>
<evidence type="ECO:0000256" key="7">
    <source>
        <dbReference type="SAM" id="Phobius"/>
    </source>
</evidence>